<keyword evidence="2" id="KW-1185">Reference proteome</keyword>
<reference evidence="1 2" key="1">
    <citation type="submission" date="2019-01" db="EMBL/GenBank/DDBJ databases">
        <title>Sequencing of cultivated peanut Arachis hypogaea provides insights into genome evolution and oil improvement.</title>
        <authorList>
            <person name="Chen X."/>
        </authorList>
    </citation>
    <scope>NUCLEOTIDE SEQUENCE [LARGE SCALE GENOMIC DNA]</scope>
    <source>
        <strain evidence="2">cv. Fuhuasheng</strain>
        <tissue evidence="1">Leaves</tissue>
    </source>
</reference>
<protein>
    <recommendedName>
        <fullName evidence="3">Endonuclease/exonuclease/phosphatase domain-containing protein</fullName>
    </recommendedName>
</protein>
<accession>A0A444YKT1</accession>
<comment type="caution">
    <text evidence="1">The sequence shown here is derived from an EMBL/GenBank/DDBJ whole genome shotgun (WGS) entry which is preliminary data.</text>
</comment>
<evidence type="ECO:0000313" key="1">
    <source>
        <dbReference type="EMBL" id="RYR02508.1"/>
    </source>
</evidence>
<sequence length="215" mass="23320">MPGADSLMIGGGSFVQVHYPNQDNMIAANAFRNKALGNLPNLDPPDPGNVILEGSTSGEGMEGVVVDHSANKISSAKDLLGFLLWYMAPHLSPRSELWPGLQNLAVQILGEYCVSEDFNSVLFASNNGGHSGLARDSQKFANCLLDMAVVKYLPKLKSDHIPILLNLETASGLTNSNKSWQEENTMEVNISNFSEAAKDWNKEVFGNLVVERLTS</sequence>
<gene>
    <name evidence="1" type="ORF">Ahy_B06g081303</name>
</gene>
<evidence type="ECO:0000313" key="2">
    <source>
        <dbReference type="Proteomes" id="UP000289738"/>
    </source>
</evidence>
<name>A0A444YKT1_ARAHY</name>
<dbReference type="AlphaFoldDB" id="A0A444YKT1"/>
<evidence type="ECO:0008006" key="3">
    <source>
        <dbReference type="Google" id="ProtNLM"/>
    </source>
</evidence>
<organism evidence="1 2">
    <name type="scientific">Arachis hypogaea</name>
    <name type="common">Peanut</name>
    <dbReference type="NCBI Taxonomy" id="3818"/>
    <lineage>
        <taxon>Eukaryota</taxon>
        <taxon>Viridiplantae</taxon>
        <taxon>Streptophyta</taxon>
        <taxon>Embryophyta</taxon>
        <taxon>Tracheophyta</taxon>
        <taxon>Spermatophyta</taxon>
        <taxon>Magnoliopsida</taxon>
        <taxon>eudicotyledons</taxon>
        <taxon>Gunneridae</taxon>
        <taxon>Pentapetalae</taxon>
        <taxon>rosids</taxon>
        <taxon>fabids</taxon>
        <taxon>Fabales</taxon>
        <taxon>Fabaceae</taxon>
        <taxon>Papilionoideae</taxon>
        <taxon>50 kb inversion clade</taxon>
        <taxon>dalbergioids sensu lato</taxon>
        <taxon>Dalbergieae</taxon>
        <taxon>Pterocarpus clade</taxon>
        <taxon>Arachis</taxon>
    </lineage>
</organism>
<dbReference type="EMBL" id="SDMP01000016">
    <property type="protein sequence ID" value="RYR02508.1"/>
    <property type="molecule type" value="Genomic_DNA"/>
</dbReference>
<dbReference type="Proteomes" id="UP000289738">
    <property type="component" value="Chromosome B06"/>
</dbReference>
<proteinExistence type="predicted"/>